<comment type="caution">
    <text evidence="2">The sequence shown here is derived from an EMBL/GenBank/DDBJ whole genome shotgun (WGS) entry which is preliminary data.</text>
</comment>
<evidence type="ECO:0000313" key="3">
    <source>
        <dbReference type="Proteomes" id="UP000295058"/>
    </source>
</evidence>
<feature type="region of interest" description="Disordered" evidence="1">
    <location>
        <begin position="1"/>
        <end position="23"/>
    </location>
</feature>
<organism evidence="2 3">
    <name type="scientific">Oceanimonas baumannii</name>
    <dbReference type="NCBI Taxonomy" id="129578"/>
    <lineage>
        <taxon>Bacteria</taxon>
        <taxon>Pseudomonadati</taxon>
        <taxon>Pseudomonadota</taxon>
        <taxon>Gammaproteobacteria</taxon>
        <taxon>Aeromonadales</taxon>
        <taxon>Aeromonadaceae</taxon>
        <taxon>Oceanimonas</taxon>
    </lineage>
</organism>
<accession>A0ABY2F2N1</accession>
<dbReference type="RefSeq" id="WP_166670248.1">
    <property type="nucleotide sequence ID" value="NZ_JBLWZI010000004.1"/>
</dbReference>
<protein>
    <submittedName>
        <fullName evidence="2">Uncharacterized protein</fullName>
    </submittedName>
</protein>
<gene>
    <name evidence="2" type="ORF">LY04_00165</name>
</gene>
<evidence type="ECO:0000256" key="1">
    <source>
        <dbReference type="SAM" id="MobiDB-lite"/>
    </source>
</evidence>
<dbReference type="EMBL" id="SODO01000001">
    <property type="protein sequence ID" value="TDW62114.1"/>
    <property type="molecule type" value="Genomic_DNA"/>
</dbReference>
<reference evidence="2 3" key="1">
    <citation type="submission" date="2019-03" db="EMBL/GenBank/DDBJ databases">
        <title>Genomic Encyclopedia of Archaeal and Bacterial Type Strains, Phase II (KMG-II): from individual species to whole genera.</title>
        <authorList>
            <person name="Goeker M."/>
        </authorList>
    </citation>
    <scope>NUCLEOTIDE SEQUENCE [LARGE SCALE GENOMIC DNA]</scope>
    <source>
        <strain evidence="2 3">DSM 15594</strain>
    </source>
</reference>
<feature type="compositionally biased region" description="Basic residues" evidence="1">
    <location>
        <begin position="1"/>
        <end position="22"/>
    </location>
</feature>
<evidence type="ECO:0000313" key="2">
    <source>
        <dbReference type="EMBL" id="TDW62114.1"/>
    </source>
</evidence>
<dbReference type="Proteomes" id="UP000295058">
    <property type="component" value="Unassembled WGS sequence"/>
</dbReference>
<proteinExistence type="predicted"/>
<keyword evidence="3" id="KW-1185">Reference proteome</keyword>
<name>A0ABY2F2N1_9GAMM</name>
<sequence length="46" mass="5617">MLKRKRKLPKQHKPAAGSRRRLMMQDVRRKILRRSTTYFLTQASFE</sequence>